<evidence type="ECO:0000313" key="1">
    <source>
        <dbReference type="EMBL" id="KAI4317754.1"/>
    </source>
</evidence>
<reference evidence="1 2" key="1">
    <citation type="journal article" date="2022" name="DNA Res.">
        <title>Chromosomal-level genome assembly of the orchid tree Bauhinia variegata (Leguminosae; Cercidoideae) supports the allotetraploid origin hypothesis of Bauhinia.</title>
        <authorList>
            <person name="Zhong Y."/>
            <person name="Chen Y."/>
            <person name="Zheng D."/>
            <person name="Pang J."/>
            <person name="Liu Y."/>
            <person name="Luo S."/>
            <person name="Meng S."/>
            <person name="Qian L."/>
            <person name="Wei D."/>
            <person name="Dai S."/>
            <person name="Zhou R."/>
        </authorList>
    </citation>
    <scope>NUCLEOTIDE SEQUENCE [LARGE SCALE GENOMIC DNA]</scope>
    <source>
        <strain evidence="1">BV-YZ2020</strain>
    </source>
</reference>
<organism evidence="1 2">
    <name type="scientific">Bauhinia variegata</name>
    <name type="common">Purple orchid tree</name>
    <name type="synonym">Phanera variegata</name>
    <dbReference type="NCBI Taxonomy" id="167791"/>
    <lineage>
        <taxon>Eukaryota</taxon>
        <taxon>Viridiplantae</taxon>
        <taxon>Streptophyta</taxon>
        <taxon>Embryophyta</taxon>
        <taxon>Tracheophyta</taxon>
        <taxon>Spermatophyta</taxon>
        <taxon>Magnoliopsida</taxon>
        <taxon>eudicotyledons</taxon>
        <taxon>Gunneridae</taxon>
        <taxon>Pentapetalae</taxon>
        <taxon>rosids</taxon>
        <taxon>fabids</taxon>
        <taxon>Fabales</taxon>
        <taxon>Fabaceae</taxon>
        <taxon>Cercidoideae</taxon>
        <taxon>Cercideae</taxon>
        <taxon>Bauhiniinae</taxon>
        <taxon>Bauhinia</taxon>
    </lineage>
</organism>
<name>A0ACB9M2U0_BAUVA</name>
<dbReference type="EMBL" id="CM039435">
    <property type="protein sequence ID" value="KAI4317754.1"/>
    <property type="molecule type" value="Genomic_DNA"/>
</dbReference>
<keyword evidence="2" id="KW-1185">Reference proteome</keyword>
<sequence length="83" mass="9240">MVKWRINGRNSMVRVNGEVMCLGFLDGGLNPRDPIVVGAYQMEDVILQFDLETSMLGFSSSLLIRDSSCSDLNFSYMPKKSSA</sequence>
<protein>
    <submittedName>
        <fullName evidence="1">Uncharacterized protein</fullName>
    </submittedName>
</protein>
<dbReference type="Proteomes" id="UP000828941">
    <property type="component" value="Chromosome 10"/>
</dbReference>
<evidence type="ECO:0000313" key="2">
    <source>
        <dbReference type="Proteomes" id="UP000828941"/>
    </source>
</evidence>
<gene>
    <name evidence="1" type="ORF">L6164_025599</name>
</gene>
<accession>A0ACB9M2U0</accession>
<proteinExistence type="predicted"/>
<comment type="caution">
    <text evidence="1">The sequence shown here is derived from an EMBL/GenBank/DDBJ whole genome shotgun (WGS) entry which is preliminary data.</text>
</comment>